<dbReference type="InterPro" id="IPR032676">
    <property type="entry name" value="YkuD_2"/>
</dbReference>
<accession>A0A223NXG2</accession>
<evidence type="ECO:0000313" key="2">
    <source>
        <dbReference type="Proteomes" id="UP000215002"/>
    </source>
</evidence>
<dbReference type="Proteomes" id="UP000215002">
    <property type="component" value="Chromosome"/>
</dbReference>
<dbReference type="AlphaFoldDB" id="A0A223NXG2"/>
<reference evidence="1 2" key="1">
    <citation type="submission" date="2017-08" db="EMBL/GenBank/DDBJ databases">
        <title>Complete genome sequence of Mucilaginibacter sp. strain BJC16-A31.</title>
        <authorList>
            <consortium name="Henan University of Science and Technology"/>
            <person name="You X."/>
        </authorList>
    </citation>
    <scope>NUCLEOTIDE SEQUENCE [LARGE SCALE GENOMIC DNA]</scope>
    <source>
        <strain evidence="1 2">BJC16-A31</strain>
    </source>
</reference>
<dbReference type="PANTHER" id="PTHR38477:SF1">
    <property type="entry name" value="MUREIN L,D-TRANSPEPTIDASE CATALYTIC DOMAIN FAMILY PROTEIN"/>
    <property type="match status" value="1"/>
</dbReference>
<sequence>MKRSIGGLICVLLIVAITTISWKTAEFNSNHNKSFKKPSTARELLEKYITNIYESAHLQESGLGLEVFNKAVTGFMNLKASNKLPQTTSILTVVDLAKSSHEKRMWIIDMINNELLINTWVSHGHGSGDDMATSFSNKIDSHQSSLGFYITDDVYYGKNGRSLRLDGMDAGFNSNARERAIVVHGADYVGENAIAQLSRLGRSYGCPAVSPEVSDKVIDLIKNKTVMYINGNDNPYNSKFLDPELAASYVFPDTKNGFMASL</sequence>
<evidence type="ECO:0008006" key="3">
    <source>
        <dbReference type="Google" id="ProtNLM"/>
    </source>
</evidence>
<dbReference type="Pfam" id="PF13645">
    <property type="entry name" value="YkuD_2"/>
    <property type="match status" value="1"/>
</dbReference>
<dbReference type="KEGG" id="muc:MuYL_2668"/>
<keyword evidence="2" id="KW-1185">Reference proteome</keyword>
<gene>
    <name evidence="1" type="ORF">MuYL_2668</name>
</gene>
<evidence type="ECO:0000313" key="1">
    <source>
        <dbReference type="EMBL" id="ASU34555.1"/>
    </source>
</evidence>
<organism evidence="1 2">
    <name type="scientific">Mucilaginibacter xinganensis</name>
    <dbReference type="NCBI Taxonomy" id="1234841"/>
    <lineage>
        <taxon>Bacteria</taxon>
        <taxon>Pseudomonadati</taxon>
        <taxon>Bacteroidota</taxon>
        <taxon>Sphingobacteriia</taxon>
        <taxon>Sphingobacteriales</taxon>
        <taxon>Sphingobacteriaceae</taxon>
        <taxon>Mucilaginibacter</taxon>
    </lineage>
</organism>
<name>A0A223NXG2_9SPHI</name>
<dbReference type="OrthoDB" id="9815195at2"/>
<dbReference type="RefSeq" id="WP_094570896.1">
    <property type="nucleotide sequence ID" value="NZ_CP022743.1"/>
</dbReference>
<dbReference type="EMBL" id="CP022743">
    <property type="protein sequence ID" value="ASU34555.1"/>
    <property type="molecule type" value="Genomic_DNA"/>
</dbReference>
<proteinExistence type="predicted"/>
<protein>
    <recommendedName>
        <fullName evidence="3">L,D-transpeptidase catalytic domain</fullName>
    </recommendedName>
</protein>
<dbReference type="PANTHER" id="PTHR38477">
    <property type="entry name" value="HYPOTHETICAL EXPORTED PROTEIN"/>
    <property type="match status" value="1"/>
</dbReference>